<dbReference type="InterPro" id="IPR004604">
    <property type="entry name" value="DNA_recomb/repair_RecN"/>
</dbReference>
<comment type="similarity">
    <text evidence="2 9">Belongs to the RecN family.</text>
</comment>
<dbReference type="AlphaFoldDB" id="A0A9D1SMG9"/>
<evidence type="ECO:0000256" key="6">
    <source>
        <dbReference type="ARBA" id="ARBA00022840"/>
    </source>
</evidence>
<dbReference type="GO" id="GO:0005524">
    <property type="term" value="F:ATP binding"/>
    <property type="evidence" value="ECO:0007669"/>
    <property type="project" value="UniProtKB-KW"/>
</dbReference>
<reference evidence="12" key="2">
    <citation type="journal article" date="2021" name="PeerJ">
        <title>Extensive microbial diversity within the chicken gut microbiome revealed by metagenomics and culture.</title>
        <authorList>
            <person name="Gilroy R."/>
            <person name="Ravi A."/>
            <person name="Getino M."/>
            <person name="Pursley I."/>
            <person name="Horton D.L."/>
            <person name="Alikhan N.F."/>
            <person name="Baker D."/>
            <person name="Gharbi K."/>
            <person name="Hall N."/>
            <person name="Watson M."/>
            <person name="Adriaenssens E.M."/>
            <person name="Foster-Nyarko E."/>
            <person name="Jarju S."/>
            <person name="Secka A."/>
            <person name="Antonio M."/>
            <person name="Oren A."/>
            <person name="Chaudhuri R.R."/>
            <person name="La Ragione R."/>
            <person name="Hildebrand F."/>
            <person name="Pallen M.J."/>
        </authorList>
    </citation>
    <scope>NUCLEOTIDE SEQUENCE</scope>
    <source>
        <strain evidence="12">CHK136-897</strain>
    </source>
</reference>
<evidence type="ECO:0000256" key="8">
    <source>
        <dbReference type="ARBA" id="ARBA00033408"/>
    </source>
</evidence>
<keyword evidence="10" id="KW-0175">Coiled coil</keyword>
<feature type="coiled-coil region" evidence="10">
    <location>
        <begin position="172"/>
        <end position="202"/>
    </location>
</feature>
<dbReference type="Gene3D" id="3.40.50.300">
    <property type="entry name" value="P-loop containing nucleotide triphosphate hydrolases"/>
    <property type="match status" value="2"/>
</dbReference>
<dbReference type="EMBL" id="DVNO01000030">
    <property type="protein sequence ID" value="HIU65646.1"/>
    <property type="molecule type" value="Genomic_DNA"/>
</dbReference>
<evidence type="ECO:0000256" key="3">
    <source>
        <dbReference type="ARBA" id="ARBA00021315"/>
    </source>
</evidence>
<evidence type="ECO:0000256" key="10">
    <source>
        <dbReference type="SAM" id="Coils"/>
    </source>
</evidence>
<dbReference type="CDD" id="cd03241">
    <property type="entry name" value="ABC_RecN"/>
    <property type="match status" value="2"/>
</dbReference>
<dbReference type="NCBIfam" id="TIGR00634">
    <property type="entry name" value="recN"/>
    <property type="match status" value="1"/>
</dbReference>
<feature type="domain" description="RecF/RecN/SMC N-terminal" evidence="11">
    <location>
        <begin position="14"/>
        <end position="521"/>
    </location>
</feature>
<evidence type="ECO:0000256" key="1">
    <source>
        <dbReference type="ARBA" id="ARBA00003618"/>
    </source>
</evidence>
<keyword evidence="5 9" id="KW-0227">DNA damage</keyword>
<dbReference type="Proteomes" id="UP000824142">
    <property type="component" value="Unassembled WGS sequence"/>
</dbReference>
<comment type="function">
    <text evidence="1 9">May be involved in recombinational repair of damaged DNA.</text>
</comment>
<comment type="caution">
    <text evidence="12">The sequence shown here is derived from an EMBL/GenBank/DDBJ whole genome shotgun (WGS) entry which is preliminary data.</text>
</comment>
<keyword evidence="6" id="KW-0067">ATP-binding</keyword>
<dbReference type="GO" id="GO:0043590">
    <property type="term" value="C:bacterial nucleoid"/>
    <property type="evidence" value="ECO:0007669"/>
    <property type="project" value="TreeGrafter"/>
</dbReference>
<evidence type="ECO:0000256" key="2">
    <source>
        <dbReference type="ARBA" id="ARBA00009441"/>
    </source>
</evidence>
<protein>
    <recommendedName>
        <fullName evidence="3 9">DNA repair protein RecN</fullName>
    </recommendedName>
    <alternativeName>
        <fullName evidence="8 9">Recombination protein N</fullName>
    </alternativeName>
</protein>
<dbReference type="InterPro" id="IPR003395">
    <property type="entry name" value="RecF/RecN/SMC_N"/>
</dbReference>
<evidence type="ECO:0000259" key="11">
    <source>
        <dbReference type="Pfam" id="PF02463"/>
    </source>
</evidence>
<dbReference type="GO" id="GO:0006281">
    <property type="term" value="P:DNA repair"/>
    <property type="evidence" value="ECO:0007669"/>
    <property type="project" value="UniProtKB-KW"/>
</dbReference>
<evidence type="ECO:0000313" key="12">
    <source>
        <dbReference type="EMBL" id="HIU65646.1"/>
    </source>
</evidence>
<dbReference type="InterPro" id="IPR027417">
    <property type="entry name" value="P-loop_NTPase"/>
</dbReference>
<sequence>MKKIIQSAYNSNMLTRLYISNIVLIEKLNLEFGSGLNILTGETGAGKSILLDALALALGGRSDTGLIRHGCETASVIAEFDGSNNKIQEILSENGIDSEDVIILRRNLSSDGKSRAWINDVPVSIKTLKAIGDELVEIHGQFANHALLNPATHKDSLDLFGIKNIPEYKELLETVKLKYKNYHDAKKRLQELEELVKKADLDRDYLIHNVKELEALNVKVGEEDELSEKRTIMMNAEKDSAILSDASAALSPRGESLDSQIFSAAHILEKIKTTPNPYSEQIDALYNAAQILSDVIEKIAPQDIDTDSLDAIEERLFAIRAAARKHRVTADELPDKLAQMTEQLNTIENSDAELSKAKTDLNHTKQEFDKSASQLTQLRMRAGQKLRDKILSELPELKLGSADFMVEITNTLPTSSGCDDVVFMIKTNPGMPFAPLHRAASGGELARLMLALRVVLATNEPSHTFIFDEIDTGISGATANAVGKRLNLLSKQAQTLVITHSAQVAGFADRHFKIAKTSDGEKTTTTVSELNGDERINEIARIISGAEITPESLATAKTLIKQ</sequence>
<dbReference type="GO" id="GO:0009432">
    <property type="term" value="P:SOS response"/>
    <property type="evidence" value="ECO:0007669"/>
    <property type="project" value="TreeGrafter"/>
</dbReference>
<evidence type="ECO:0000256" key="5">
    <source>
        <dbReference type="ARBA" id="ARBA00022763"/>
    </source>
</evidence>
<proteinExistence type="inferred from homology"/>
<keyword evidence="4" id="KW-0547">Nucleotide-binding</keyword>
<name>A0A9D1SMG9_9PROT</name>
<organism evidence="12 13">
    <name type="scientific">Candidatus Enterousia avicola</name>
    <dbReference type="NCBI Taxonomy" id="2840787"/>
    <lineage>
        <taxon>Bacteria</taxon>
        <taxon>Pseudomonadati</taxon>
        <taxon>Pseudomonadota</taxon>
        <taxon>Alphaproteobacteria</taxon>
        <taxon>Candidatus Enterousia</taxon>
    </lineage>
</organism>
<keyword evidence="7 9" id="KW-0234">DNA repair</keyword>
<evidence type="ECO:0000256" key="7">
    <source>
        <dbReference type="ARBA" id="ARBA00023204"/>
    </source>
</evidence>
<dbReference type="PANTHER" id="PTHR11059">
    <property type="entry name" value="DNA REPAIR PROTEIN RECN"/>
    <property type="match status" value="1"/>
</dbReference>
<dbReference type="PIRSF" id="PIRSF003128">
    <property type="entry name" value="RecN"/>
    <property type="match status" value="1"/>
</dbReference>
<dbReference type="SUPFAM" id="SSF52540">
    <property type="entry name" value="P-loop containing nucleoside triphosphate hydrolases"/>
    <property type="match status" value="1"/>
</dbReference>
<evidence type="ECO:0000256" key="4">
    <source>
        <dbReference type="ARBA" id="ARBA00022741"/>
    </source>
</evidence>
<evidence type="ECO:0000313" key="13">
    <source>
        <dbReference type="Proteomes" id="UP000824142"/>
    </source>
</evidence>
<dbReference type="PANTHER" id="PTHR11059:SF0">
    <property type="entry name" value="DNA REPAIR PROTEIN RECN"/>
    <property type="match status" value="1"/>
</dbReference>
<accession>A0A9D1SMG9</accession>
<dbReference type="GO" id="GO:0006310">
    <property type="term" value="P:DNA recombination"/>
    <property type="evidence" value="ECO:0007669"/>
    <property type="project" value="InterPro"/>
</dbReference>
<dbReference type="Pfam" id="PF02463">
    <property type="entry name" value="SMC_N"/>
    <property type="match status" value="1"/>
</dbReference>
<reference evidence="12" key="1">
    <citation type="submission" date="2020-10" db="EMBL/GenBank/DDBJ databases">
        <authorList>
            <person name="Gilroy R."/>
        </authorList>
    </citation>
    <scope>NUCLEOTIDE SEQUENCE</scope>
    <source>
        <strain evidence="12">CHK136-897</strain>
    </source>
</reference>
<evidence type="ECO:0000256" key="9">
    <source>
        <dbReference type="PIRNR" id="PIRNR003128"/>
    </source>
</evidence>
<gene>
    <name evidence="12" type="primary">recN</name>
    <name evidence="12" type="ORF">IAC63_03340</name>
</gene>